<organism evidence="1 2">
    <name type="scientific">Desulfomonile tiedjei (strain ATCC 49306 / DSM 6799 / DCB-1)</name>
    <dbReference type="NCBI Taxonomy" id="706587"/>
    <lineage>
        <taxon>Bacteria</taxon>
        <taxon>Pseudomonadati</taxon>
        <taxon>Thermodesulfobacteriota</taxon>
        <taxon>Desulfomonilia</taxon>
        <taxon>Desulfomonilales</taxon>
        <taxon>Desulfomonilaceae</taxon>
        <taxon>Desulfomonile</taxon>
    </lineage>
</organism>
<dbReference type="eggNOG" id="COG4627">
    <property type="taxonomic scope" value="Bacteria"/>
</dbReference>
<dbReference type="KEGG" id="dti:Desti_3644"/>
<dbReference type="Proteomes" id="UP000006055">
    <property type="component" value="Chromosome"/>
</dbReference>
<dbReference type="HOGENOM" id="CLU_1270600_0_0_7"/>
<dbReference type="Pfam" id="PF13489">
    <property type="entry name" value="Methyltransf_23"/>
    <property type="match status" value="1"/>
</dbReference>
<name>I4C9P9_DESTA</name>
<dbReference type="EMBL" id="CP003360">
    <property type="protein sequence ID" value="AFM26290.1"/>
    <property type="molecule type" value="Genomic_DNA"/>
</dbReference>
<evidence type="ECO:0000313" key="2">
    <source>
        <dbReference type="Proteomes" id="UP000006055"/>
    </source>
</evidence>
<dbReference type="CDD" id="cd02440">
    <property type="entry name" value="AdoMet_MTases"/>
    <property type="match status" value="1"/>
</dbReference>
<dbReference type="SUPFAM" id="SSF53335">
    <property type="entry name" value="S-adenosyl-L-methionine-dependent methyltransferases"/>
    <property type="match status" value="1"/>
</dbReference>
<reference evidence="2" key="1">
    <citation type="submission" date="2012-06" db="EMBL/GenBank/DDBJ databases">
        <title>Complete sequence of chromosome of Desulfomonile tiedjei DSM 6799.</title>
        <authorList>
            <person name="Lucas S."/>
            <person name="Copeland A."/>
            <person name="Lapidus A."/>
            <person name="Glavina del Rio T."/>
            <person name="Dalin E."/>
            <person name="Tice H."/>
            <person name="Bruce D."/>
            <person name="Goodwin L."/>
            <person name="Pitluck S."/>
            <person name="Peters L."/>
            <person name="Ovchinnikova G."/>
            <person name="Zeytun A."/>
            <person name="Lu M."/>
            <person name="Kyrpides N."/>
            <person name="Mavromatis K."/>
            <person name="Ivanova N."/>
            <person name="Brettin T."/>
            <person name="Detter J.C."/>
            <person name="Han C."/>
            <person name="Larimer F."/>
            <person name="Land M."/>
            <person name="Hauser L."/>
            <person name="Markowitz V."/>
            <person name="Cheng J.-F."/>
            <person name="Hugenholtz P."/>
            <person name="Woyke T."/>
            <person name="Wu D."/>
            <person name="Spring S."/>
            <person name="Schroeder M."/>
            <person name="Brambilla E."/>
            <person name="Klenk H.-P."/>
            <person name="Eisen J.A."/>
        </authorList>
    </citation>
    <scope>NUCLEOTIDE SEQUENCE [LARGE SCALE GENOMIC DNA]</scope>
    <source>
        <strain evidence="2">ATCC 49306 / DSM 6799 / DCB-1</strain>
    </source>
</reference>
<dbReference type="AlphaFoldDB" id="I4C9P9"/>
<gene>
    <name evidence="1" type="ordered locus">Desti_3644</name>
</gene>
<dbReference type="InterPro" id="IPR029063">
    <property type="entry name" value="SAM-dependent_MTases_sf"/>
</dbReference>
<protein>
    <recommendedName>
        <fullName evidence="3">Methyltransferase family protein</fullName>
    </recommendedName>
</protein>
<proteinExistence type="predicted"/>
<dbReference type="Gene3D" id="3.40.50.150">
    <property type="entry name" value="Vaccinia Virus protein VP39"/>
    <property type="match status" value="1"/>
</dbReference>
<evidence type="ECO:0000313" key="1">
    <source>
        <dbReference type="EMBL" id="AFM26290.1"/>
    </source>
</evidence>
<accession>I4C9P9</accession>
<keyword evidence="2" id="KW-1185">Reference proteome</keyword>
<sequence>MDVEGQFSWNKLMQWRSECHGKFGSFLDYSVKSPHEVLPELLTSGSRVLDIGAGAHKPFRQVIVASGAAYFCMDTDPAGDFDYHSFADVPEGISFDFMMANQVLEHMTVDTAFRTMKAAYERIRPGGKVMVTVPNAAHPVRQRDCTHITPWPPNDLYSLLRSAGFHVDLMTRYNKFPLTDNPLKRWIVEVVCREFRMDWCDSIMAVGHRETDSPDDTKE</sequence>
<evidence type="ECO:0008006" key="3">
    <source>
        <dbReference type="Google" id="ProtNLM"/>
    </source>
</evidence>